<feature type="domain" description="AGC-kinase C-terminal" evidence="12">
    <location>
        <begin position="350"/>
        <end position="430"/>
    </location>
</feature>
<evidence type="ECO:0000313" key="13">
    <source>
        <dbReference type="EMBL" id="OVA19068.1"/>
    </source>
</evidence>
<reference evidence="13 14" key="1">
    <citation type="journal article" date="2017" name="Mol. Plant">
        <title>The Genome of Medicinal Plant Macleaya cordata Provides New Insights into Benzylisoquinoline Alkaloids Metabolism.</title>
        <authorList>
            <person name="Liu X."/>
            <person name="Liu Y."/>
            <person name="Huang P."/>
            <person name="Ma Y."/>
            <person name="Qing Z."/>
            <person name="Tang Q."/>
            <person name="Cao H."/>
            <person name="Cheng P."/>
            <person name="Zheng Y."/>
            <person name="Yuan Z."/>
            <person name="Zhou Y."/>
            <person name="Liu J."/>
            <person name="Tang Z."/>
            <person name="Zhuo Y."/>
            <person name="Zhang Y."/>
            <person name="Yu L."/>
            <person name="Huang J."/>
            <person name="Yang P."/>
            <person name="Peng Q."/>
            <person name="Zhang J."/>
            <person name="Jiang W."/>
            <person name="Zhang Z."/>
            <person name="Lin K."/>
            <person name="Ro D.K."/>
            <person name="Chen X."/>
            <person name="Xiong X."/>
            <person name="Shang Y."/>
            <person name="Huang S."/>
            <person name="Zeng J."/>
        </authorList>
    </citation>
    <scope>NUCLEOTIDE SEQUENCE [LARGE SCALE GENOMIC DNA]</scope>
    <source>
        <strain evidence="14">cv. BLH2017</strain>
        <tissue evidence="13">Root</tissue>
    </source>
</reference>
<dbReference type="FunFam" id="1.10.510.10:FF:000312">
    <property type="entry name" value="Serine/threonine-protein kinase OXI1"/>
    <property type="match status" value="1"/>
</dbReference>
<feature type="compositionally biased region" description="Low complexity" evidence="10">
    <location>
        <begin position="192"/>
        <end position="210"/>
    </location>
</feature>
<protein>
    <recommendedName>
        <fullName evidence="2">non-specific serine/threonine protein kinase</fullName>
        <ecNumber evidence="2">2.7.11.1</ecNumber>
    </recommendedName>
</protein>
<evidence type="ECO:0000259" key="12">
    <source>
        <dbReference type="PROSITE" id="PS51285"/>
    </source>
</evidence>
<evidence type="ECO:0000256" key="7">
    <source>
        <dbReference type="ARBA" id="ARBA00022840"/>
    </source>
</evidence>
<dbReference type="EMBL" id="MVGT01000270">
    <property type="protein sequence ID" value="OVA19068.1"/>
    <property type="molecule type" value="Genomic_DNA"/>
</dbReference>
<dbReference type="EC" id="2.7.11.1" evidence="2"/>
<feature type="domain" description="Protein kinase" evidence="11">
    <location>
        <begin position="17"/>
        <end position="349"/>
    </location>
</feature>
<dbReference type="InterPro" id="IPR008271">
    <property type="entry name" value="Ser/Thr_kinase_AS"/>
</dbReference>
<accession>A0A200R8N9</accession>
<dbReference type="OrthoDB" id="432483at2759"/>
<dbReference type="AlphaFoldDB" id="A0A200R8N9"/>
<name>A0A200R8N9_MACCD</name>
<evidence type="ECO:0000256" key="6">
    <source>
        <dbReference type="ARBA" id="ARBA00022777"/>
    </source>
</evidence>
<gene>
    <name evidence="13" type="ORF">BVC80_9031g2</name>
</gene>
<dbReference type="Gene3D" id="1.10.510.10">
    <property type="entry name" value="Transferase(Phosphotransferase) domain 1"/>
    <property type="match status" value="2"/>
</dbReference>
<dbReference type="GO" id="GO:0005524">
    <property type="term" value="F:ATP binding"/>
    <property type="evidence" value="ECO:0007669"/>
    <property type="project" value="UniProtKB-KW"/>
</dbReference>
<evidence type="ECO:0000256" key="9">
    <source>
        <dbReference type="ARBA" id="ARBA00048679"/>
    </source>
</evidence>
<dbReference type="InterPro" id="IPR000719">
    <property type="entry name" value="Prot_kinase_dom"/>
</dbReference>
<dbReference type="STRING" id="56857.A0A200R8N9"/>
<dbReference type="Gene3D" id="3.30.200.20">
    <property type="entry name" value="Phosphorylase Kinase, domain 1"/>
    <property type="match status" value="1"/>
</dbReference>
<keyword evidence="6 13" id="KW-0418">Kinase</keyword>
<feature type="region of interest" description="Disordered" evidence="10">
    <location>
        <begin position="188"/>
        <end position="210"/>
    </location>
</feature>
<dbReference type="SMART" id="SM00220">
    <property type="entry name" value="S_TKc"/>
    <property type="match status" value="1"/>
</dbReference>
<sequence>MNEHQLEKSSSIDLENLKALSVLGRGAKGVVFLVQEISSSSFTEETLALKVISKSYIESKKKNSNQKENGEEDVYRRIWFERDVLKLFNHPLLPKLKGVIVNDEIVGFAIDYCVGGDLNSLRKRQTEKMFSDDIIRFYAAELVLALEYLHGLGIIYRDLKPENVMIQENGHLMIVDFDLSTKLSSKSDKTQKSQYKTQKSQSQSSITKSISAKKNRKKLFPTFCLCNSGITPVESVARSNTRVNSVRSDSEKSNSFVGTEEYVAPEIIIGNGHDFSVDWWGLGVVLYEMLYGATPFRGINRKETFYRILTKTPELVGDQTALRDLIGKLLEKDPTKRISLGEIKNHEFFRGLDWDTILQISRPPYIPSPVILEENEEDMKGNKGIDVKTFVHVVFNGADVEKDENNKNKDQWVEGLSNPITNKTDDFLVF</sequence>
<evidence type="ECO:0000256" key="8">
    <source>
        <dbReference type="ARBA" id="ARBA00047899"/>
    </source>
</evidence>
<dbReference type="SUPFAM" id="SSF56112">
    <property type="entry name" value="Protein kinase-like (PK-like)"/>
    <property type="match status" value="1"/>
</dbReference>
<keyword evidence="4" id="KW-0808">Transferase</keyword>
<evidence type="ECO:0000259" key="11">
    <source>
        <dbReference type="PROSITE" id="PS50011"/>
    </source>
</evidence>
<keyword evidence="5" id="KW-0547">Nucleotide-binding</keyword>
<dbReference type="PANTHER" id="PTHR45637">
    <property type="entry name" value="FLIPPASE KINASE 1-RELATED"/>
    <property type="match status" value="1"/>
</dbReference>
<evidence type="ECO:0000256" key="5">
    <source>
        <dbReference type="ARBA" id="ARBA00022741"/>
    </source>
</evidence>
<dbReference type="PROSITE" id="PS51285">
    <property type="entry name" value="AGC_KINASE_CTER"/>
    <property type="match status" value="1"/>
</dbReference>
<dbReference type="PROSITE" id="PS50011">
    <property type="entry name" value="PROTEIN_KINASE_DOM"/>
    <property type="match status" value="1"/>
</dbReference>
<dbReference type="Pfam" id="PF00069">
    <property type="entry name" value="Pkinase"/>
    <property type="match status" value="2"/>
</dbReference>
<dbReference type="Proteomes" id="UP000195402">
    <property type="component" value="Unassembled WGS sequence"/>
</dbReference>
<dbReference type="GO" id="GO:0004674">
    <property type="term" value="F:protein serine/threonine kinase activity"/>
    <property type="evidence" value="ECO:0007669"/>
    <property type="project" value="UniProtKB-KW"/>
</dbReference>
<comment type="similarity">
    <text evidence="1">Belongs to the protein kinase superfamily. AGC Ser/Thr protein kinase family.</text>
</comment>
<evidence type="ECO:0000256" key="10">
    <source>
        <dbReference type="SAM" id="MobiDB-lite"/>
    </source>
</evidence>
<comment type="catalytic activity">
    <reaction evidence="8">
        <text>L-threonyl-[protein] + ATP = O-phospho-L-threonyl-[protein] + ADP + H(+)</text>
        <dbReference type="Rhea" id="RHEA:46608"/>
        <dbReference type="Rhea" id="RHEA-COMP:11060"/>
        <dbReference type="Rhea" id="RHEA-COMP:11605"/>
        <dbReference type="ChEBI" id="CHEBI:15378"/>
        <dbReference type="ChEBI" id="CHEBI:30013"/>
        <dbReference type="ChEBI" id="CHEBI:30616"/>
        <dbReference type="ChEBI" id="CHEBI:61977"/>
        <dbReference type="ChEBI" id="CHEBI:456216"/>
        <dbReference type="EC" id="2.7.11.1"/>
    </reaction>
</comment>
<dbReference type="FunFam" id="1.10.510.10:FF:000294">
    <property type="entry name" value="Serine/threonine-protein kinase OXI1"/>
    <property type="match status" value="1"/>
</dbReference>
<comment type="caution">
    <text evidence="13">The sequence shown here is derived from an EMBL/GenBank/DDBJ whole genome shotgun (WGS) entry which is preliminary data.</text>
</comment>
<evidence type="ECO:0000256" key="2">
    <source>
        <dbReference type="ARBA" id="ARBA00012513"/>
    </source>
</evidence>
<dbReference type="InterPro" id="IPR000961">
    <property type="entry name" value="AGC-kinase_C"/>
</dbReference>
<comment type="catalytic activity">
    <reaction evidence="9">
        <text>L-seryl-[protein] + ATP = O-phospho-L-seryl-[protein] + ADP + H(+)</text>
        <dbReference type="Rhea" id="RHEA:17989"/>
        <dbReference type="Rhea" id="RHEA-COMP:9863"/>
        <dbReference type="Rhea" id="RHEA-COMP:11604"/>
        <dbReference type="ChEBI" id="CHEBI:15378"/>
        <dbReference type="ChEBI" id="CHEBI:29999"/>
        <dbReference type="ChEBI" id="CHEBI:30616"/>
        <dbReference type="ChEBI" id="CHEBI:83421"/>
        <dbReference type="ChEBI" id="CHEBI:456216"/>
        <dbReference type="EC" id="2.7.11.1"/>
    </reaction>
</comment>
<keyword evidence="3" id="KW-0723">Serine/threonine-protein kinase</keyword>
<evidence type="ECO:0000256" key="3">
    <source>
        <dbReference type="ARBA" id="ARBA00022527"/>
    </source>
</evidence>
<evidence type="ECO:0000256" key="1">
    <source>
        <dbReference type="ARBA" id="ARBA00009903"/>
    </source>
</evidence>
<dbReference type="InParanoid" id="A0A200R8N9"/>
<dbReference type="PROSITE" id="PS00108">
    <property type="entry name" value="PROTEIN_KINASE_ST"/>
    <property type="match status" value="1"/>
</dbReference>
<organism evidence="13 14">
    <name type="scientific">Macleaya cordata</name>
    <name type="common">Five-seeded plume-poppy</name>
    <name type="synonym">Bocconia cordata</name>
    <dbReference type="NCBI Taxonomy" id="56857"/>
    <lineage>
        <taxon>Eukaryota</taxon>
        <taxon>Viridiplantae</taxon>
        <taxon>Streptophyta</taxon>
        <taxon>Embryophyta</taxon>
        <taxon>Tracheophyta</taxon>
        <taxon>Spermatophyta</taxon>
        <taxon>Magnoliopsida</taxon>
        <taxon>Ranunculales</taxon>
        <taxon>Papaveraceae</taxon>
        <taxon>Papaveroideae</taxon>
        <taxon>Macleaya</taxon>
    </lineage>
</organism>
<dbReference type="OMA" id="ANKGNEN"/>
<dbReference type="FunCoup" id="A0A200R8N9">
    <property type="interactions" value="88"/>
</dbReference>
<evidence type="ECO:0000256" key="4">
    <source>
        <dbReference type="ARBA" id="ARBA00022679"/>
    </source>
</evidence>
<keyword evidence="14" id="KW-1185">Reference proteome</keyword>
<proteinExistence type="inferred from homology"/>
<evidence type="ECO:0000313" key="14">
    <source>
        <dbReference type="Proteomes" id="UP000195402"/>
    </source>
</evidence>
<keyword evidence="7" id="KW-0067">ATP-binding</keyword>
<dbReference type="InterPro" id="IPR011009">
    <property type="entry name" value="Kinase-like_dom_sf"/>
</dbReference>